<dbReference type="InterPro" id="IPR000232">
    <property type="entry name" value="HSF_DNA-bd"/>
</dbReference>
<keyword evidence="3" id="KW-0805">Transcription regulation</keyword>
<reference evidence="10" key="1">
    <citation type="journal article" date="2020" name="Fungal Divers.">
        <title>Resolving the Mortierellaceae phylogeny through synthesis of multi-gene phylogenetics and phylogenomics.</title>
        <authorList>
            <person name="Vandepol N."/>
            <person name="Liber J."/>
            <person name="Desiro A."/>
            <person name="Na H."/>
            <person name="Kennedy M."/>
            <person name="Barry K."/>
            <person name="Grigoriev I.V."/>
            <person name="Miller A.N."/>
            <person name="O'Donnell K."/>
            <person name="Stajich J.E."/>
            <person name="Bonito G."/>
        </authorList>
    </citation>
    <scope>NUCLEOTIDE SEQUENCE</scope>
    <source>
        <strain evidence="10">KOD1015</strain>
    </source>
</reference>
<dbReference type="InterPro" id="IPR036390">
    <property type="entry name" value="WH_DNA-bd_sf"/>
</dbReference>
<dbReference type="PANTHER" id="PTHR10015">
    <property type="entry name" value="HEAT SHOCK TRANSCRIPTION FACTOR"/>
    <property type="match status" value="1"/>
</dbReference>
<dbReference type="AlphaFoldDB" id="A0A9P6FNC2"/>
<name>A0A9P6FNC2_9FUNG</name>
<gene>
    <name evidence="10" type="ORF">BGW38_005172</name>
</gene>
<dbReference type="GO" id="GO:0003700">
    <property type="term" value="F:DNA-binding transcription factor activity"/>
    <property type="evidence" value="ECO:0007669"/>
    <property type="project" value="InterPro"/>
</dbReference>
<evidence type="ECO:0000313" key="10">
    <source>
        <dbReference type="EMBL" id="KAF9578835.1"/>
    </source>
</evidence>
<dbReference type="GO" id="GO:0043565">
    <property type="term" value="F:sequence-specific DNA binding"/>
    <property type="evidence" value="ECO:0007669"/>
    <property type="project" value="InterPro"/>
</dbReference>
<keyword evidence="5" id="KW-0804">Transcription</keyword>
<feature type="compositionally biased region" description="Acidic residues" evidence="8">
    <location>
        <begin position="190"/>
        <end position="217"/>
    </location>
</feature>
<dbReference type="OrthoDB" id="60033at2759"/>
<evidence type="ECO:0000259" key="9">
    <source>
        <dbReference type="SMART" id="SM00415"/>
    </source>
</evidence>
<sequence length="332" mass="36691">MNTASIHNDDNADPRLEHNLATKVTIKSADMGSTMTRKLPNESENRHQDNHLEPHSGSDSDHLSTFRRPAPSSKADSNASLLEPSDSVRRSRSGRPLRSTVQQNDPSRRSSSAEAPESIGKRTRSFTSSRVGASGCDPQDRLTEKSGLNGEDITDAPLPSGDERGAQMDSRSESSSTNGNGDRRQYAPEGTEEMGSEEDQDEDYADDGEEGANEEGADSTSTTTTKNEDGSESLVVSMYGSPSLVKVRSMFIDKLYKMVEDSAIQHLIAWAKDGDMFYVFNCIELSASVLPKFFKHNNWQSFVRQLNMYGFHKIYRYDRGGESTCLRFMAAC</sequence>
<protein>
    <recommendedName>
        <fullName evidence="9">HSF-type DNA-binding domain-containing protein</fullName>
    </recommendedName>
</protein>
<dbReference type="Pfam" id="PF00447">
    <property type="entry name" value="HSF_DNA-bind"/>
    <property type="match status" value="1"/>
</dbReference>
<keyword evidence="11" id="KW-1185">Reference proteome</keyword>
<dbReference type="PRINTS" id="PR00056">
    <property type="entry name" value="HSFDOMAIN"/>
</dbReference>
<evidence type="ECO:0000256" key="6">
    <source>
        <dbReference type="ARBA" id="ARBA00023242"/>
    </source>
</evidence>
<organism evidence="10 11">
    <name type="scientific">Lunasporangiospora selenospora</name>
    <dbReference type="NCBI Taxonomy" id="979761"/>
    <lineage>
        <taxon>Eukaryota</taxon>
        <taxon>Fungi</taxon>
        <taxon>Fungi incertae sedis</taxon>
        <taxon>Mucoromycota</taxon>
        <taxon>Mortierellomycotina</taxon>
        <taxon>Mortierellomycetes</taxon>
        <taxon>Mortierellales</taxon>
        <taxon>Mortierellaceae</taxon>
        <taxon>Lunasporangiospora</taxon>
    </lineage>
</organism>
<dbReference type="Proteomes" id="UP000780801">
    <property type="component" value="Unassembled WGS sequence"/>
</dbReference>
<dbReference type="SUPFAM" id="SSF46785">
    <property type="entry name" value="Winged helix' DNA-binding domain"/>
    <property type="match status" value="1"/>
</dbReference>
<accession>A0A9P6FNC2</accession>
<dbReference type="GO" id="GO:0005634">
    <property type="term" value="C:nucleus"/>
    <property type="evidence" value="ECO:0007669"/>
    <property type="project" value="UniProtKB-SubCell"/>
</dbReference>
<evidence type="ECO:0000256" key="2">
    <source>
        <dbReference type="ARBA" id="ARBA00006403"/>
    </source>
</evidence>
<evidence type="ECO:0000256" key="8">
    <source>
        <dbReference type="SAM" id="MobiDB-lite"/>
    </source>
</evidence>
<evidence type="ECO:0000256" key="5">
    <source>
        <dbReference type="ARBA" id="ARBA00023163"/>
    </source>
</evidence>
<keyword evidence="6" id="KW-0539">Nucleus</keyword>
<evidence type="ECO:0000256" key="3">
    <source>
        <dbReference type="ARBA" id="ARBA00023015"/>
    </source>
</evidence>
<evidence type="ECO:0000256" key="4">
    <source>
        <dbReference type="ARBA" id="ARBA00023125"/>
    </source>
</evidence>
<dbReference type="FunFam" id="1.10.10.10:FF:000027">
    <property type="entry name" value="Heat shock transcription factor 1"/>
    <property type="match status" value="1"/>
</dbReference>
<evidence type="ECO:0000256" key="7">
    <source>
        <dbReference type="RuleBase" id="RU004020"/>
    </source>
</evidence>
<feature type="compositionally biased region" description="Basic and acidic residues" evidence="8">
    <location>
        <begin position="39"/>
        <end position="64"/>
    </location>
</feature>
<keyword evidence="4" id="KW-0238">DNA-binding</keyword>
<comment type="subcellular location">
    <subcellularLocation>
        <location evidence="1">Nucleus</location>
    </subcellularLocation>
</comment>
<proteinExistence type="inferred from homology"/>
<comment type="caution">
    <text evidence="10">The sequence shown here is derived from an EMBL/GenBank/DDBJ whole genome shotgun (WGS) entry which is preliminary data.</text>
</comment>
<dbReference type="EMBL" id="JAABOA010003278">
    <property type="protein sequence ID" value="KAF9578835.1"/>
    <property type="molecule type" value="Genomic_DNA"/>
</dbReference>
<evidence type="ECO:0000256" key="1">
    <source>
        <dbReference type="ARBA" id="ARBA00004123"/>
    </source>
</evidence>
<feature type="domain" description="HSF-type DNA-binding" evidence="9">
    <location>
        <begin position="247"/>
        <end position="332"/>
    </location>
</feature>
<dbReference type="PANTHER" id="PTHR10015:SF427">
    <property type="entry name" value="HEAT SHOCK FACTOR PROTEIN"/>
    <property type="match status" value="1"/>
</dbReference>
<evidence type="ECO:0000313" key="11">
    <source>
        <dbReference type="Proteomes" id="UP000780801"/>
    </source>
</evidence>
<dbReference type="Gene3D" id="1.10.10.10">
    <property type="entry name" value="Winged helix-like DNA-binding domain superfamily/Winged helix DNA-binding domain"/>
    <property type="match status" value="1"/>
</dbReference>
<feature type="compositionally biased region" description="Basic and acidic residues" evidence="8">
    <location>
        <begin position="7"/>
        <end position="20"/>
    </location>
</feature>
<feature type="region of interest" description="Disordered" evidence="8">
    <location>
        <begin position="1"/>
        <end position="234"/>
    </location>
</feature>
<dbReference type="InterPro" id="IPR036388">
    <property type="entry name" value="WH-like_DNA-bd_sf"/>
</dbReference>
<comment type="similarity">
    <text evidence="2 7">Belongs to the HSF family.</text>
</comment>
<feature type="compositionally biased region" description="Low complexity" evidence="8">
    <location>
        <begin position="109"/>
        <end position="118"/>
    </location>
</feature>
<dbReference type="SMART" id="SM00415">
    <property type="entry name" value="HSF"/>
    <property type="match status" value="1"/>
</dbReference>
<feature type="compositionally biased region" description="Basic and acidic residues" evidence="8">
    <location>
        <begin position="161"/>
        <end position="172"/>
    </location>
</feature>